<keyword evidence="2" id="KW-1185">Reference proteome</keyword>
<dbReference type="AlphaFoldDB" id="A0A1I4M4V1"/>
<gene>
    <name evidence="1" type="ORF">SAMN05192568_1015100</name>
</gene>
<dbReference type="STRING" id="582667.SAMN05192568_1015100"/>
<dbReference type="EMBL" id="FOTK01000015">
    <property type="protein sequence ID" value="SFL98200.1"/>
    <property type="molecule type" value="Genomic_DNA"/>
</dbReference>
<evidence type="ECO:0000313" key="2">
    <source>
        <dbReference type="Proteomes" id="UP000199048"/>
    </source>
</evidence>
<organism evidence="1 2">
    <name type="scientific">Methylobacterium pseudosasicola</name>
    <dbReference type="NCBI Taxonomy" id="582667"/>
    <lineage>
        <taxon>Bacteria</taxon>
        <taxon>Pseudomonadati</taxon>
        <taxon>Pseudomonadota</taxon>
        <taxon>Alphaproteobacteria</taxon>
        <taxon>Hyphomicrobiales</taxon>
        <taxon>Methylobacteriaceae</taxon>
        <taxon>Methylobacterium</taxon>
    </lineage>
</organism>
<sequence length="38" mass="3785">MTLVARLALAAAATIATVAILAGTYVQAMSLALPAHFA</sequence>
<evidence type="ECO:0000313" key="1">
    <source>
        <dbReference type="EMBL" id="SFL98200.1"/>
    </source>
</evidence>
<proteinExistence type="predicted"/>
<accession>A0A1I4M4V1</accession>
<dbReference type="Proteomes" id="UP000199048">
    <property type="component" value="Unassembled WGS sequence"/>
</dbReference>
<reference evidence="2" key="1">
    <citation type="submission" date="2016-10" db="EMBL/GenBank/DDBJ databases">
        <authorList>
            <person name="Varghese N."/>
            <person name="Submissions S."/>
        </authorList>
    </citation>
    <scope>NUCLEOTIDE SEQUENCE [LARGE SCALE GENOMIC DNA]</scope>
    <source>
        <strain evidence="2">BL36</strain>
    </source>
</reference>
<protein>
    <submittedName>
        <fullName evidence="1">Uncharacterized protein</fullName>
    </submittedName>
</protein>
<name>A0A1I4M4V1_9HYPH</name>